<keyword evidence="2" id="KW-0812">Transmembrane</keyword>
<feature type="signal peptide" evidence="3">
    <location>
        <begin position="1"/>
        <end position="21"/>
    </location>
</feature>
<keyword evidence="3" id="KW-0732">Signal</keyword>
<feature type="transmembrane region" description="Helical" evidence="2">
    <location>
        <begin position="234"/>
        <end position="251"/>
    </location>
</feature>
<gene>
    <name evidence="4" type="ORF">PtA15_4A325</name>
</gene>
<feature type="chain" id="PRO_5047115991" evidence="3">
    <location>
        <begin position="22"/>
        <end position="365"/>
    </location>
</feature>
<organism evidence="4 5">
    <name type="scientific">Puccinia triticina</name>
    <dbReference type="NCBI Taxonomy" id="208348"/>
    <lineage>
        <taxon>Eukaryota</taxon>
        <taxon>Fungi</taxon>
        <taxon>Dikarya</taxon>
        <taxon>Basidiomycota</taxon>
        <taxon>Pucciniomycotina</taxon>
        <taxon>Pucciniomycetes</taxon>
        <taxon>Pucciniales</taxon>
        <taxon>Pucciniaceae</taxon>
        <taxon>Puccinia</taxon>
    </lineage>
</organism>
<evidence type="ECO:0000256" key="1">
    <source>
        <dbReference type="SAM" id="MobiDB-lite"/>
    </source>
</evidence>
<dbReference type="Proteomes" id="UP001164743">
    <property type="component" value="Chromosome 4A"/>
</dbReference>
<keyword evidence="2" id="KW-0472">Membrane</keyword>
<evidence type="ECO:0000313" key="4">
    <source>
        <dbReference type="EMBL" id="WAQ83876.1"/>
    </source>
</evidence>
<reference evidence="4" key="1">
    <citation type="submission" date="2022-10" db="EMBL/GenBank/DDBJ databases">
        <title>Puccinia triticina Genome sequencing and assembly.</title>
        <authorList>
            <person name="Li C."/>
        </authorList>
    </citation>
    <scope>NUCLEOTIDE SEQUENCE</scope>
    <source>
        <strain evidence="4">Pt15</strain>
    </source>
</reference>
<sequence length="365" mass="40156">MPFSWRRYRQIILLALYYVRATQSMHQSLLEDTYESAEKMKDSLTDSKSATPGSATTIIIEPTITKSNGVAAVGDDNAIEKGEHMLYKSSVSSTHDPAAVDSLRNGVHVKAPSRDHLTLDNGPQDDGSRQDASRDVILKDDSAKEHAIATDSIKKDPTEKEKTAEKKKEKKGEKKKEKDEEYDDPSEEILPVDPVLGFMQSLKTVENNPALALRIHEMATDLETIRRYNAKMSISVYVILCLAAALSIIQAKQQSPVVFCGIVEGPPITRDDCKKSLRKFSHKGGFISWSDSDVQSCGTCKMSITQPSLPNQIQHTARYHDVLIAIDRGMDKCGGKPANATFGTSEHFSVLLNPAAANGDKCLGY</sequence>
<evidence type="ECO:0000256" key="3">
    <source>
        <dbReference type="SAM" id="SignalP"/>
    </source>
</evidence>
<accession>A0ABY7CIC0</accession>
<evidence type="ECO:0000313" key="5">
    <source>
        <dbReference type="Proteomes" id="UP001164743"/>
    </source>
</evidence>
<dbReference type="RefSeq" id="XP_053019431.1">
    <property type="nucleotide sequence ID" value="XM_053168198.1"/>
</dbReference>
<feature type="region of interest" description="Disordered" evidence="1">
    <location>
        <begin position="110"/>
        <end position="188"/>
    </location>
</feature>
<evidence type="ECO:0000256" key="2">
    <source>
        <dbReference type="SAM" id="Phobius"/>
    </source>
</evidence>
<keyword evidence="2" id="KW-1133">Transmembrane helix</keyword>
<dbReference type="EMBL" id="CP110424">
    <property type="protein sequence ID" value="WAQ83876.1"/>
    <property type="molecule type" value="Genomic_DNA"/>
</dbReference>
<feature type="compositionally biased region" description="Basic and acidic residues" evidence="1">
    <location>
        <begin position="126"/>
        <end position="179"/>
    </location>
</feature>
<keyword evidence="5" id="KW-1185">Reference proteome</keyword>
<dbReference type="GeneID" id="77809093"/>
<protein>
    <submittedName>
        <fullName evidence="4">Uncharacterized protein</fullName>
    </submittedName>
</protein>
<name>A0ABY7CIC0_9BASI</name>
<proteinExistence type="predicted"/>